<gene>
    <name evidence="1" type="ORF">VNO80_01095</name>
</gene>
<dbReference type="EMBL" id="JAYMYR010000001">
    <property type="protein sequence ID" value="KAK7382278.1"/>
    <property type="molecule type" value="Genomic_DNA"/>
</dbReference>
<accession>A0AAN9RSI3</accession>
<sequence>MEDGSFEGLVDPLLEGIYDKQQMACMVACAAFSIRHSAKRCPKMSQFRKLDSSSEFGATSEYGLKPSIPISEQSSAEYASAMRV</sequence>
<evidence type="ECO:0000313" key="1">
    <source>
        <dbReference type="EMBL" id="KAK7382278.1"/>
    </source>
</evidence>
<name>A0AAN9RSI3_PHACN</name>
<reference evidence="1 2" key="1">
    <citation type="submission" date="2024-01" db="EMBL/GenBank/DDBJ databases">
        <title>The genomes of 5 underutilized Papilionoideae crops provide insights into root nodulation and disease resistanc.</title>
        <authorList>
            <person name="Jiang F."/>
        </authorList>
    </citation>
    <scope>NUCLEOTIDE SEQUENCE [LARGE SCALE GENOMIC DNA]</scope>
    <source>
        <strain evidence="1">JINMINGXINNONG_FW02</strain>
        <tissue evidence="1">Leaves</tissue>
    </source>
</reference>
<organism evidence="1 2">
    <name type="scientific">Phaseolus coccineus</name>
    <name type="common">Scarlet runner bean</name>
    <name type="synonym">Phaseolus multiflorus</name>
    <dbReference type="NCBI Taxonomy" id="3886"/>
    <lineage>
        <taxon>Eukaryota</taxon>
        <taxon>Viridiplantae</taxon>
        <taxon>Streptophyta</taxon>
        <taxon>Embryophyta</taxon>
        <taxon>Tracheophyta</taxon>
        <taxon>Spermatophyta</taxon>
        <taxon>Magnoliopsida</taxon>
        <taxon>eudicotyledons</taxon>
        <taxon>Gunneridae</taxon>
        <taxon>Pentapetalae</taxon>
        <taxon>rosids</taxon>
        <taxon>fabids</taxon>
        <taxon>Fabales</taxon>
        <taxon>Fabaceae</taxon>
        <taxon>Papilionoideae</taxon>
        <taxon>50 kb inversion clade</taxon>
        <taxon>NPAAA clade</taxon>
        <taxon>indigoferoid/millettioid clade</taxon>
        <taxon>Phaseoleae</taxon>
        <taxon>Phaseolus</taxon>
    </lineage>
</organism>
<keyword evidence="2" id="KW-1185">Reference proteome</keyword>
<dbReference type="AlphaFoldDB" id="A0AAN9RSI3"/>
<evidence type="ECO:0000313" key="2">
    <source>
        <dbReference type="Proteomes" id="UP001374584"/>
    </source>
</evidence>
<protein>
    <submittedName>
        <fullName evidence="1">Uncharacterized protein</fullName>
    </submittedName>
</protein>
<proteinExistence type="predicted"/>
<dbReference type="Proteomes" id="UP001374584">
    <property type="component" value="Unassembled WGS sequence"/>
</dbReference>
<comment type="caution">
    <text evidence="1">The sequence shown here is derived from an EMBL/GenBank/DDBJ whole genome shotgun (WGS) entry which is preliminary data.</text>
</comment>